<gene>
    <name evidence="1" type="ORF">C5167_042712</name>
</gene>
<dbReference type="EMBL" id="CM010724">
    <property type="protein sequence ID" value="RZC80134.1"/>
    <property type="molecule type" value="Genomic_DNA"/>
</dbReference>
<protein>
    <submittedName>
        <fullName evidence="1">Uncharacterized protein</fullName>
    </submittedName>
</protein>
<organism evidence="1 2">
    <name type="scientific">Papaver somniferum</name>
    <name type="common">Opium poppy</name>
    <dbReference type="NCBI Taxonomy" id="3469"/>
    <lineage>
        <taxon>Eukaryota</taxon>
        <taxon>Viridiplantae</taxon>
        <taxon>Streptophyta</taxon>
        <taxon>Embryophyta</taxon>
        <taxon>Tracheophyta</taxon>
        <taxon>Spermatophyta</taxon>
        <taxon>Magnoliopsida</taxon>
        <taxon>Ranunculales</taxon>
        <taxon>Papaveraceae</taxon>
        <taxon>Papaveroideae</taxon>
        <taxon>Papaver</taxon>
    </lineage>
</organism>
<dbReference type="AlphaFoldDB" id="A0A4Y7L3L0"/>
<evidence type="ECO:0000313" key="2">
    <source>
        <dbReference type="Proteomes" id="UP000316621"/>
    </source>
</evidence>
<dbReference type="Proteomes" id="UP000316621">
    <property type="component" value="Chromosome 10"/>
</dbReference>
<evidence type="ECO:0000313" key="1">
    <source>
        <dbReference type="EMBL" id="RZC80134.1"/>
    </source>
</evidence>
<sequence length="117" mass="12989">MSSSIFNKLASSRRMVSTVFTIPHSLSDSLLSSPARKISFHHPTYLRSTLETERCPPDSVLLANLYQPGDQALDFNLGQKNWSGKKAYETLKLVRSVLGKSSSSFGSSGRVFRYSNN</sequence>
<dbReference type="OrthoDB" id="1892299at2759"/>
<accession>A0A4Y7L3L0</accession>
<dbReference type="Gramene" id="RZC80134">
    <property type="protein sequence ID" value="RZC80134"/>
    <property type="gene ID" value="C5167_042712"/>
</dbReference>
<proteinExistence type="predicted"/>
<keyword evidence="2" id="KW-1185">Reference proteome</keyword>
<reference evidence="1 2" key="1">
    <citation type="journal article" date="2018" name="Science">
        <title>The opium poppy genome and morphinan production.</title>
        <authorList>
            <person name="Guo L."/>
            <person name="Winzer T."/>
            <person name="Yang X."/>
            <person name="Li Y."/>
            <person name="Ning Z."/>
            <person name="He Z."/>
            <person name="Teodor R."/>
            <person name="Lu Y."/>
            <person name="Bowser T.A."/>
            <person name="Graham I.A."/>
            <person name="Ye K."/>
        </authorList>
    </citation>
    <scope>NUCLEOTIDE SEQUENCE [LARGE SCALE GENOMIC DNA]</scope>
    <source>
        <strain evidence="2">cv. HN1</strain>
        <tissue evidence="1">Leaves</tissue>
    </source>
</reference>
<name>A0A4Y7L3L0_PAPSO</name>